<feature type="transmembrane region" description="Helical" evidence="1">
    <location>
        <begin position="267"/>
        <end position="289"/>
    </location>
</feature>
<protein>
    <recommendedName>
        <fullName evidence="2">LytR/CpsA/Psr regulator C-terminal domain-containing protein</fullName>
    </recommendedName>
</protein>
<dbReference type="STRING" id="1805376.AUK05_01585"/>
<proteinExistence type="predicted"/>
<name>A0A1J5I2E2_9BACT</name>
<dbReference type="EMBL" id="MNZO01000022">
    <property type="protein sequence ID" value="OIP87303.1"/>
    <property type="molecule type" value="Genomic_DNA"/>
</dbReference>
<keyword evidence="1" id="KW-0472">Membrane</keyword>
<keyword evidence="1" id="KW-0812">Transmembrane</keyword>
<keyword evidence="1" id="KW-1133">Transmembrane helix</keyword>
<reference evidence="3 4" key="1">
    <citation type="journal article" date="2016" name="Environ. Microbiol.">
        <title>Genomic resolution of a cold subsurface aquifer community provides metabolic insights for novel microbes adapted to high CO concentrations.</title>
        <authorList>
            <person name="Probst A.J."/>
            <person name="Castelle C.J."/>
            <person name="Singh A."/>
            <person name="Brown C.T."/>
            <person name="Anantharaman K."/>
            <person name="Sharon I."/>
            <person name="Hug L.A."/>
            <person name="Burstein D."/>
            <person name="Emerson J.B."/>
            <person name="Thomas B.C."/>
            <person name="Banfield J.F."/>
        </authorList>
    </citation>
    <scope>NUCLEOTIDE SEQUENCE [LARGE SCALE GENOMIC DNA]</scope>
    <source>
        <strain evidence="3">CG2_30_35_20</strain>
    </source>
</reference>
<dbReference type="InterPro" id="IPR027381">
    <property type="entry name" value="LytR/CpsA/Psr_C"/>
</dbReference>
<gene>
    <name evidence="3" type="ORF">AUK05_01585</name>
</gene>
<evidence type="ECO:0000259" key="2">
    <source>
        <dbReference type="Pfam" id="PF13399"/>
    </source>
</evidence>
<evidence type="ECO:0000256" key="1">
    <source>
        <dbReference type="SAM" id="Phobius"/>
    </source>
</evidence>
<evidence type="ECO:0000313" key="3">
    <source>
        <dbReference type="EMBL" id="OIP87303.1"/>
    </source>
</evidence>
<dbReference type="Gene3D" id="3.30.70.2390">
    <property type="match status" value="1"/>
</dbReference>
<evidence type="ECO:0000313" key="4">
    <source>
        <dbReference type="Proteomes" id="UP000182344"/>
    </source>
</evidence>
<feature type="domain" description="LytR/CpsA/Psr regulator C-terminal" evidence="2">
    <location>
        <begin position="331"/>
        <end position="416"/>
    </location>
</feature>
<dbReference type="Pfam" id="PF13399">
    <property type="entry name" value="LytR_C"/>
    <property type="match status" value="1"/>
</dbReference>
<sequence length="451" mass="49288">MSTSKLSSVVFWPKADTLNIYFAKSEDNLISFEINLWKLQSDEEITRLSAFLKSRRITSASVLVDDDVVFTRSFVYDEKVTTVSLDEVITLAKGSAPFEIIPSQVTYEVLPQGEKTLIQARIFDQAKLAPLLKNLNALNLKLSYFALSEALIKLFDHFYDKPYFIFYPQGQDFLVTLGYQGKVYLTSTVKKSLLDIKKIINYSHAYFGAPATKVFLPTSLEQNFDVPGIEKSVYTDSQVVIDLKFQSNLPLPVAGIIGLHMENKKNILPIIAVALFTAIIAAVIVWFALNQNSKLTDVTDPKVAMITPIPTDVLDVTPTPSIVITEPSKSLKLQVLNATDISGQAAVIKEKLTKLGFTSVNIGNAPQSATTNSIQIKSALSSSSAYFTSKVSDFATATVTDLKANSTYDVVFIIGTNLKTGTAAPTSIVTPKVSITPTKTATSTPNPTLTP</sequence>
<dbReference type="AlphaFoldDB" id="A0A1J5I2E2"/>
<comment type="caution">
    <text evidence="3">The sequence shown here is derived from an EMBL/GenBank/DDBJ whole genome shotgun (WGS) entry which is preliminary data.</text>
</comment>
<organism evidence="3 4">
    <name type="scientific">Candidatus Shapirobacteria bacterium CG2_30_35_20</name>
    <dbReference type="NCBI Taxonomy" id="1805376"/>
    <lineage>
        <taxon>Bacteria</taxon>
        <taxon>Candidatus Shapironibacteriota</taxon>
    </lineage>
</organism>
<accession>A0A1J5I2E2</accession>
<dbReference type="Proteomes" id="UP000182344">
    <property type="component" value="Unassembled WGS sequence"/>
</dbReference>